<accession>A8RGB8</accession>
<dbReference type="EMBL" id="ABCC02000001">
    <property type="protein sequence ID" value="EDP19631.1"/>
    <property type="molecule type" value="Genomic_DNA"/>
</dbReference>
<dbReference type="PaxDb" id="411902-CLOBOL_00098"/>
<reference evidence="1 2" key="2">
    <citation type="submission" date="2007-09" db="EMBL/GenBank/DDBJ databases">
        <title>Draft genome sequence of Clostridium bolteae (ATCC BAA-613).</title>
        <authorList>
            <person name="Sudarsanam P."/>
            <person name="Ley R."/>
            <person name="Guruge J."/>
            <person name="Turnbaugh P.J."/>
            <person name="Mahowald M."/>
            <person name="Liep D."/>
            <person name="Gordon J."/>
        </authorList>
    </citation>
    <scope>NUCLEOTIDE SEQUENCE [LARGE SCALE GENOMIC DNA]</scope>
    <source>
        <strain evidence="2">ATCC BAA-613 / DSM 15670 / CCUG 46953 / JCM 12243 / WAL 16351</strain>
    </source>
</reference>
<dbReference type="HOGENOM" id="CLU_2153940_0_0_9"/>
<proteinExistence type="predicted"/>
<dbReference type="AlphaFoldDB" id="A8RGB8"/>
<evidence type="ECO:0000313" key="1">
    <source>
        <dbReference type="EMBL" id="EDP19631.1"/>
    </source>
</evidence>
<reference evidence="1 2" key="1">
    <citation type="submission" date="2007-08" db="EMBL/GenBank/DDBJ databases">
        <authorList>
            <person name="Fulton L."/>
            <person name="Clifton S."/>
            <person name="Fulton B."/>
            <person name="Xu J."/>
            <person name="Minx P."/>
            <person name="Pepin K.H."/>
            <person name="Johnson M."/>
            <person name="Thiruvilangam P."/>
            <person name="Bhonagiri V."/>
            <person name="Nash W.E."/>
            <person name="Mardis E.R."/>
            <person name="Wilson R.K."/>
        </authorList>
    </citation>
    <scope>NUCLEOTIDE SEQUENCE [LARGE SCALE GENOMIC DNA]</scope>
    <source>
        <strain evidence="2">ATCC BAA-613 / DSM 15670 / CCUG 46953 / JCM 12243 / WAL 16351</strain>
    </source>
</reference>
<organism evidence="1 2">
    <name type="scientific">Enterocloster bolteae (strain ATCC BAA-613 / DSM 15670 / CCUG 46953 / JCM 12243 / WAL 16351)</name>
    <name type="common">Clostridium bolteae</name>
    <dbReference type="NCBI Taxonomy" id="411902"/>
    <lineage>
        <taxon>Bacteria</taxon>
        <taxon>Bacillati</taxon>
        <taxon>Bacillota</taxon>
        <taxon>Clostridia</taxon>
        <taxon>Lachnospirales</taxon>
        <taxon>Lachnospiraceae</taxon>
        <taxon>Enterocloster</taxon>
    </lineage>
</organism>
<evidence type="ECO:0000313" key="2">
    <source>
        <dbReference type="Proteomes" id="UP000005396"/>
    </source>
</evidence>
<dbReference type="Proteomes" id="UP000005396">
    <property type="component" value="Unassembled WGS sequence"/>
</dbReference>
<name>A8RGB8_ENTBW</name>
<comment type="caution">
    <text evidence="1">The sequence shown here is derived from an EMBL/GenBank/DDBJ whole genome shotgun (WGS) entry which is preliminary data.</text>
</comment>
<protein>
    <submittedName>
        <fullName evidence="1">Uncharacterized protein</fullName>
    </submittedName>
</protein>
<gene>
    <name evidence="1" type="ORF">CLOBOL_00098</name>
</gene>
<sequence length="111" mass="12981">MQDKRWRKNLIISGNTIHCNAEGATNMRLEKAICSRGVCAHANIVIILRLLRRIRISHYGLQNRRFQGREAVIRIHWQTFIVRNAAHWCGTRVFILFIRENMSLALIAEMV</sequence>